<feature type="region of interest" description="Disordered" evidence="1">
    <location>
        <begin position="31"/>
        <end position="60"/>
    </location>
</feature>
<evidence type="ECO:0000256" key="1">
    <source>
        <dbReference type="SAM" id="MobiDB-lite"/>
    </source>
</evidence>
<dbReference type="AlphaFoldDB" id="A0A1Y6CBP1"/>
<dbReference type="OrthoDB" id="10007449at2"/>
<evidence type="ECO:0000313" key="3">
    <source>
        <dbReference type="EMBL" id="SMF55436.1"/>
    </source>
</evidence>
<feature type="signal peptide" evidence="2">
    <location>
        <begin position="1"/>
        <end position="21"/>
    </location>
</feature>
<gene>
    <name evidence="3" type="ORF">SAMN06296036_117116</name>
</gene>
<accession>A0A1Y6CBP1</accession>
<name>A0A1Y6CBP1_9BACT</name>
<organism evidence="3 4">
    <name type="scientific">Pseudobacteriovorax antillogorgiicola</name>
    <dbReference type="NCBI Taxonomy" id="1513793"/>
    <lineage>
        <taxon>Bacteria</taxon>
        <taxon>Pseudomonadati</taxon>
        <taxon>Bdellovibrionota</taxon>
        <taxon>Oligoflexia</taxon>
        <taxon>Oligoflexales</taxon>
        <taxon>Pseudobacteriovoracaceae</taxon>
        <taxon>Pseudobacteriovorax</taxon>
    </lineage>
</organism>
<evidence type="ECO:0000256" key="2">
    <source>
        <dbReference type="SAM" id="SignalP"/>
    </source>
</evidence>
<proteinExistence type="predicted"/>
<dbReference type="PROSITE" id="PS51257">
    <property type="entry name" value="PROKAR_LIPOPROTEIN"/>
    <property type="match status" value="1"/>
</dbReference>
<sequence length="362" mass="39731">MTSKRAKISILMCFISFGGFSACTTTKPAFPKKYAQPKSSKTPSRKGQTISKQGEKVSKPVAPQVKNSHEALFSSLLVLDQRITDDELGEMSRINTPPAPRSFAEAILTLGNLKFVQRSAADSVASSQATDEANSASSAPKLLTIQEQFNRTDINLFDSLKENPYLQSLQVFQIVQATLAVSGDSERYREGVAEVLGSRIAMWQAFADQFQQTVPKEDGEDSLRQVASPVDPSQYRAADLLLGDTILLQAQKLAEKGQFKSAVGRASRVTSVDPFYPAAQEKIKYFSNLAVQELRQKAAQAFQSSLPVVDIKTKAAYLVEAKKYLEEALSDFPAADHLTTVRENLAVITRDLESIDQDVSPR</sequence>
<protein>
    <submittedName>
        <fullName evidence="3">Uncharacterized protein</fullName>
    </submittedName>
</protein>
<evidence type="ECO:0000313" key="4">
    <source>
        <dbReference type="Proteomes" id="UP000192907"/>
    </source>
</evidence>
<reference evidence="4" key="1">
    <citation type="submission" date="2017-04" db="EMBL/GenBank/DDBJ databases">
        <authorList>
            <person name="Varghese N."/>
            <person name="Submissions S."/>
        </authorList>
    </citation>
    <scope>NUCLEOTIDE SEQUENCE [LARGE SCALE GENOMIC DNA]</scope>
    <source>
        <strain evidence="4">RKEM611</strain>
    </source>
</reference>
<dbReference type="EMBL" id="FWZT01000017">
    <property type="protein sequence ID" value="SMF55436.1"/>
    <property type="molecule type" value="Genomic_DNA"/>
</dbReference>
<keyword evidence="4" id="KW-1185">Reference proteome</keyword>
<feature type="compositionally biased region" description="Polar residues" evidence="1">
    <location>
        <begin position="37"/>
        <end position="52"/>
    </location>
</feature>
<keyword evidence="2" id="KW-0732">Signal</keyword>
<dbReference type="RefSeq" id="WP_132321998.1">
    <property type="nucleotide sequence ID" value="NZ_FWZT01000017.1"/>
</dbReference>
<dbReference type="Proteomes" id="UP000192907">
    <property type="component" value="Unassembled WGS sequence"/>
</dbReference>
<dbReference type="STRING" id="1513793.SAMN06296036_117116"/>
<feature type="chain" id="PRO_5012486807" evidence="2">
    <location>
        <begin position="22"/>
        <end position="362"/>
    </location>
</feature>